<keyword evidence="5" id="KW-1185">Reference proteome</keyword>
<reference evidence="4 5" key="1">
    <citation type="journal article" date="2011" name="J. Bacteriol.">
        <title>Genome sequence of Methyloversatilis universalis FAM5T, a methylotrophic representative of the order Rhodocyclales.</title>
        <authorList>
            <person name="Kittichotirat W."/>
            <person name="Good N.M."/>
            <person name="Hall R."/>
            <person name="Bringel F."/>
            <person name="Lajus A."/>
            <person name="Medigue C."/>
            <person name="Smalley N.E."/>
            <person name="Beck D."/>
            <person name="Bumgarner R."/>
            <person name="Vuilleumier S."/>
            <person name="Kalyuzhnaya M.G."/>
        </authorList>
    </citation>
    <scope>NUCLEOTIDE SEQUENCE [LARGE SCALE GENOMIC DNA]</scope>
    <source>
        <strain evidence="5">ATCC BAA-1314 / JCM 13912 / FAM5</strain>
    </source>
</reference>
<dbReference type="InterPro" id="IPR018833">
    <property type="entry name" value="Rv2993c-like_N"/>
</dbReference>
<evidence type="ECO:0000313" key="5">
    <source>
        <dbReference type="Proteomes" id="UP000005019"/>
    </source>
</evidence>
<evidence type="ECO:0000259" key="3">
    <source>
        <dbReference type="Pfam" id="PF10370"/>
    </source>
</evidence>
<dbReference type="InterPro" id="IPR036663">
    <property type="entry name" value="Fumarylacetoacetase_C_sf"/>
</dbReference>
<dbReference type="OrthoDB" id="9805307at2"/>
<dbReference type="Proteomes" id="UP000005019">
    <property type="component" value="Unassembled WGS sequence"/>
</dbReference>
<dbReference type="GO" id="GO:0046872">
    <property type="term" value="F:metal ion binding"/>
    <property type="evidence" value="ECO:0007669"/>
    <property type="project" value="UniProtKB-KW"/>
</dbReference>
<proteinExistence type="predicted"/>
<evidence type="ECO:0000256" key="1">
    <source>
        <dbReference type="ARBA" id="ARBA00022723"/>
    </source>
</evidence>
<feature type="domain" description="Rv2993c-like N-terminal" evidence="3">
    <location>
        <begin position="1"/>
        <end position="50"/>
    </location>
</feature>
<dbReference type="Gene3D" id="3.90.850.10">
    <property type="entry name" value="Fumarylacetoacetase-like, C-terminal domain"/>
    <property type="match status" value="1"/>
</dbReference>
<sequence>MKYLRLRHNGAERLGRLNGDTVELLDGDLFAAPTPTGETVPVEGIEWLMPCVPPKMVIIVHNIRAAVEKAGHPIPEDPLYLVRSPQALNWHQQPIPKPAGFDGRVFYEGELGVVVGKVARNLDEAQAADAIFGYTCINDVSALELVDKNPSFGQWTRAKSFDGFGCFGPVISTDPLPADAEIVTTVGGRERQRYPVTDMIFSPAQLVSRISRDMTLMPGDVICCGTSVGVLPMKPGTTVEVTVSGVGTLSNVYAPNE</sequence>
<organism evidence="4 5">
    <name type="scientific">Methyloversatilis universalis (strain ATCC BAA-1314 / DSM 25237 / JCM 13912 / CCUG 52030 / FAM5)</name>
    <dbReference type="NCBI Taxonomy" id="1000565"/>
    <lineage>
        <taxon>Bacteria</taxon>
        <taxon>Pseudomonadati</taxon>
        <taxon>Pseudomonadota</taxon>
        <taxon>Betaproteobacteria</taxon>
        <taxon>Nitrosomonadales</taxon>
        <taxon>Sterolibacteriaceae</taxon>
        <taxon>Methyloversatilis</taxon>
    </lineage>
</organism>
<dbReference type="AlphaFoldDB" id="F5RD05"/>
<protein>
    <recommendedName>
        <fullName evidence="6">2-hydroxyhepta-2,4-diene-1,7-dioate isomerase</fullName>
    </recommendedName>
</protein>
<dbReference type="GO" id="GO:0018773">
    <property type="term" value="F:acetylpyruvate hydrolase activity"/>
    <property type="evidence" value="ECO:0007669"/>
    <property type="project" value="TreeGrafter"/>
</dbReference>
<dbReference type="PANTHER" id="PTHR11820">
    <property type="entry name" value="ACYLPYRUVASE"/>
    <property type="match status" value="1"/>
</dbReference>
<comment type="caution">
    <text evidence="4">The sequence shown here is derived from an EMBL/GenBank/DDBJ whole genome shotgun (WGS) entry which is preliminary data.</text>
</comment>
<gene>
    <name evidence="4" type="ORF">METUNv1_02161</name>
</gene>
<dbReference type="InterPro" id="IPR011234">
    <property type="entry name" value="Fumarylacetoacetase-like_C"/>
</dbReference>
<dbReference type="SUPFAM" id="SSF56529">
    <property type="entry name" value="FAH"/>
    <property type="match status" value="1"/>
</dbReference>
<dbReference type="Pfam" id="PF01557">
    <property type="entry name" value="FAA_hydrolase"/>
    <property type="match status" value="1"/>
</dbReference>
<dbReference type="STRING" id="1000565.METUNv1_02161"/>
<name>F5RD05_METUF</name>
<dbReference type="RefSeq" id="WP_008061520.1">
    <property type="nucleotide sequence ID" value="NZ_AFHG01000049.1"/>
</dbReference>
<accession>F5RD05</accession>
<dbReference type="EMBL" id="AFHG01000049">
    <property type="protein sequence ID" value="EGK71656.1"/>
    <property type="molecule type" value="Genomic_DNA"/>
</dbReference>
<dbReference type="eggNOG" id="COG0179">
    <property type="taxonomic scope" value="Bacteria"/>
</dbReference>
<evidence type="ECO:0000259" key="2">
    <source>
        <dbReference type="Pfam" id="PF01557"/>
    </source>
</evidence>
<dbReference type="PANTHER" id="PTHR11820:SF7">
    <property type="entry name" value="ACYLPYRUVASE FAHD1, MITOCHONDRIAL"/>
    <property type="match status" value="1"/>
</dbReference>
<evidence type="ECO:0000313" key="4">
    <source>
        <dbReference type="EMBL" id="EGK71656.1"/>
    </source>
</evidence>
<feature type="domain" description="Fumarylacetoacetase-like C-terminal" evidence="2">
    <location>
        <begin position="57"/>
        <end position="251"/>
    </location>
</feature>
<keyword evidence="1" id="KW-0479">Metal-binding</keyword>
<evidence type="ECO:0008006" key="6">
    <source>
        <dbReference type="Google" id="ProtNLM"/>
    </source>
</evidence>
<dbReference type="Pfam" id="PF10370">
    <property type="entry name" value="Rv2993c-like_N"/>
    <property type="match status" value="1"/>
</dbReference>